<dbReference type="OrthoDB" id="286811at2759"/>
<keyword evidence="2" id="KW-1185">Reference proteome</keyword>
<comment type="caution">
    <text evidence="1">The sequence shown here is derived from an EMBL/GenBank/DDBJ whole genome shotgun (WGS) entry which is preliminary data.</text>
</comment>
<evidence type="ECO:0000313" key="1">
    <source>
        <dbReference type="EMBL" id="MQM13727.1"/>
    </source>
</evidence>
<dbReference type="EMBL" id="NMUH01005801">
    <property type="protein sequence ID" value="MQM13727.1"/>
    <property type="molecule type" value="Genomic_DNA"/>
</dbReference>
<proteinExistence type="predicted"/>
<dbReference type="Proteomes" id="UP000652761">
    <property type="component" value="Unassembled WGS sequence"/>
</dbReference>
<protein>
    <submittedName>
        <fullName evidence="1">Uncharacterized protein</fullName>
    </submittedName>
</protein>
<sequence length="128" mass="14744">MPPMVRFLLELLEEVTGLKVNFNKSILVGVSLEDKIMWRAASVLGIPKEVAKRIEAIHCRFFWHASRDKCRGWQDVAWGRLTTNPLMSISRVADPSLPGMVWSPIFRRNVTTWRAQSRQRKQLEAAGR</sequence>
<organism evidence="1 2">
    <name type="scientific">Colocasia esculenta</name>
    <name type="common">Wild taro</name>
    <name type="synonym">Arum esculentum</name>
    <dbReference type="NCBI Taxonomy" id="4460"/>
    <lineage>
        <taxon>Eukaryota</taxon>
        <taxon>Viridiplantae</taxon>
        <taxon>Streptophyta</taxon>
        <taxon>Embryophyta</taxon>
        <taxon>Tracheophyta</taxon>
        <taxon>Spermatophyta</taxon>
        <taxon>Magnoliopsida</taxon>
        <taxon>Liliopsida</taxon>
        <taxon>Araceae</taxon>
        <taxon>Aroideae</taxon>
        <taxon>Colocasieae</taxon>
        <taxon>Colocasia</taxon>
    </lineage>
</organism>
<reference evidence="1" key="1">
    <citation type="submission" date="2017-07" db="EMBL/GenBank/DDBJ databases">
        <title>Taro Niue Genome Assembly and Annotation.</title>
        <authorList>
            <person name="Atibalentja N."/>
            <person name="Keating K."/>
            <person name="Fields C.J."/>
        </authorList>
    </citation>
    <scope>NUCLEOTIDE SEQUENCE</scope>
    <source>
        <strain evidence="1">Niue_2</strain>
        <tissue evidence="1">Leaf</tissue>
    </source>
</reference>
<evidence type="ECO:0000313" key="2">
    <source>
        <dbReference type="Proteomes" id="UP000652761"/>
    </source>
</evidence>
<gene>
    <name evidence="1" type="ORF">Taro_046649</name>
</gene>
<accession>A0A843WZB3</accession>
<dbReference type="AlphaFoldDB" id="A0A843WZB3"/>
<name>A0A843WZB3_COLES</name>